<reference evidence="14" key="1">
    <citation type="journal article" date="2013" name="BMC Microbiol.">
        <title>Taxonomy and evolution of bacteriochlorophyll a-containing members of the OM60/NOR5 clade of marine gammaproteobacteria: description of Luminiphilus syltensis gen. nov., sp. nov., reclassification of Haliea rubra as Pseudohaliea rubra gen. nov., comb. nov., and emendation of Chromatocurvus halotolerans.</title>
        <authorList>
            <person name="Spring S."/>
            <person name="Riedel T."/>
            <person name="Sproer C."/>
            <person name="Yan S."/>
            <person name="Harder J."/>
            <person name="Fuchs B.M."/>
        </authorList>
    </citation>
    <scope>NUCLEOTIDE SEQUENCE [LARGE SCALE GENOMIC DNA]</scope>
    <source>
        <strain evidence="14">NOR51-B</strain>
    </source>
</reference>
<feature type="domain" description="MoaB/Mog" evidence="12">
    <location>
        <begin position="175"/>
        <end position="313"/>
    </location>
</feature>
<comment type="catalytic activity">
    <reaction evidence="10">
        <text>adenylyl-molybdopterin + molybdate = Mo-molybdopterin + AMP + H(+)</text>
        <dbReference type="Rhea" id="RHEA:35047"/>
        <dbReference type="ChEBI" id="CHEBI:15378"/>
        <dbReference type="ChEBI" id="CHEBI:36264"/>
        <dbReference type="ChEBI" id="CHEBI:62727"/>
        <dbReference type="ChEBI" id="CHEBI:71302"/>
        <dbReference type="ChEBI" id="CHEBI:456215"/>
        <dbReference type="EC" id="2.10.1.1"/>
    </reaction>
</comment>
<dbReference type="PROSITE" id="PS01079">
    <property type="entry name" value="MOCF_BIOSYNTHESIS_2"/>
    <property type="match status" value="1"/>
</dbReference>
<dbReference type="eggNOG" id="COG0303">
    <property type="taxonomic scope" value="Bacteria"/>
</dbReference>
<evidence type="ECO:0000256" key="9">
    <source>
        <dbReference type="ARBA" id="ARBA00023150"/>
    </source>
</evidence>
<keyword evidence="6 11" id="KW-0808">Transferase</keyword>
<dbReference type="Gene3D" id="2.40.340.10">
    <property type="entry name" value="MoeA, C-terminal, domain IV"/>
    <property type="match status" value="1"/>
</dbReference>
<dbReference type="InterPro" id="IPR005111">
    <property type="entry name" value="MoeA_C_domain_IV"/>
</dbReference>
<evidence type="ECO:0000256" key="6">
    <source>
        <dbReference type="ARBA" id="ARBA00022679"/>
    </source>
</evidence>
<evidence type="ECO:0000256" key="5">
    <source>
        <dbReference type="ARBA" id="ARBA00022505"/>
    </source>
</evidence>
<gene>
    <name evidence="13" type="ORF">NOR51B_1253</name>
</gene>
<comment type="function">
    <text evidence="2 11">Catalyzes the insertion of molybdate into adenylated molybdopterin with the concomitant release of AMP.</text>
</comment>
<keyword evidence="8 11" id="KW-0460">Magnesium</keyword>
<dbReference type="HOGENOM" id="CLU_010186_7_0_6"/>
<dbReference type="EMBL" id="DS999411">
    <property type="protein sequence ID" value="EED35308.1"/>
    <property type="molecule type" value="Genomic_DNA"/>
</dbReference>
<comment type="pathway">
    <text evidence="3 11">Cofactor biosynthesis; molybdopterin biosynthesis.</text>
</comment>
<sequence>MALTPLRAALDEILALCPAPSQREEVSLPEALGRVLAAKVVAPRDVPLADNSAMDGYAVRSSDVPGQLRVSQRIPAGAEPKPLEPGTTARIFTGGVIPKGADTVVMQEDVLEQQDGRVSILGCVTPTQHVRPAGADLRQGADVLDAGRVLTSQDLGLLASLGLSRITVYRRLRVGVISTGDELIEPGSGELKPWQVYNSNRFQLLAQVTSLGLQAVDYQSVPDDPEAIRQLLARVSSEVDCIVTSGGVSVGEEDHVKAQIEALGSLKLWKLAIKPGKPLAFGEVCGTPIFGVPGNPVSAWVTFALVVRPWLLKAQGVSQSGVRRLSALAEFDHSRPNTREEYIRVSLHSDDQGRLMASSVGSQSSGVLSSVAKADALARIPAHTSLHRGDAVEVMLIESLARA</sequence>
<dbReference type="GO" id="GO:0046872">
    <property type="term" value="F:metal ion binding"/>
    <property type="evidence" value="ECO:0007669"/>
    <property type="project" value="UniProtKB-UniRule"/>
</dbReference>
<dbReference type="Pfam" id="PF03454">
    <property type="entry name" value="MoeA_C"/>
    <property type="match status" value="1"/>
</dbReference>
<keyword evidence="5 11" id="KW-0500">Molybdenum</keyword>
<evidence type="ECO:0000256" key="8">
    <source>
        <dbReference type="ARBA" id="ARBA00022842"/>
    </source>
</evidence>
<evidence type="ECO:0000313" key="13">
    <source>
        <dbReference type="EMBL" id="EED35308.1"/>
    </source>
</evidence>
<evidence type="ECO:0000256" key="4">
    <source>
        <dbReference type="ARBA" id="ARBA00010763"/>
    </source>
</evidence>
<dbReference type="SUPFAM" id="SSF63882">
    <property type="entry name" value="MoeA N-terminal region -like"/>
    <property type="match status" value="1"/>
</dbReference>
<dbReference type="Pfam" id="PF00994">
    <property type="entry name" value="MoCF_biosynth"/>
    <property type="match status" value="1"/>
</dbReference>
<organism evidence="13 14">
    <name type="scientific">Luminiphilus syltensis NOR5-1B</name>
    <dbReference type="NCBI Taxonomy" id="565045"/>
    <lineage>
        <taxon>Bacteria</taxon>
        <taxon>Pseudomonadati</taxon>
        <taxon>Pseudomonadota</taxon>
        <taxon>Gammaproteobacteria</taxon>
        <taxon>Cellvibrionales</taxon>
        <taxon>Halieaceae</taxon>
        <taxon>Luminiphilus</taxon>
    </lineage>
</organism>
<dbReference type="Proteomes" id="UP000004699">
    <property type="component" value="Unassembled WGS sequence"/>
</dbReference>
<dbReference type="InterPro" id="IPR036425">
    <property type="entry name" value="MoaB/Mog-like_dom_sf"/>
</dbReference>
<evidence type="ECO:0000256" key="10">
    <source>
        <dbReference type="ARBA" id="ARBA00047317"/>
    </source>
</evidence>
<keyword evidence="14" id="KW-1185">Reference proteome</keyword>
<dbReference type="CDD" id="cd00887">
    <property type="entry name" value="MoeA"/>
    <property type="match status" value="1"/>
</dbReference>
<evidence type="ECO:0000256" key="3">
    <source>
        <dbReference type="ARBA" id="ARBA00005046"/>
    </source>
</evidence>
<dbReference type="Pfam" id="PF03453">
    <property type="entry name" value="MoeA_N"/>
    <property type="match status" value="1"/>
</dbReference>
<dbReference type="GO" id="GO:0006777">
    <property type="term" value="P:Mo-molybdopterin cofactor biosynthetic process"/>
    <property type="evidence" value="ECO:0007669"/>
    <property type="project" value="UniProtKB-UniRule"/>
</dbReference>
<dbReference type="UniPathway" id="UPA00344"/>
<dbReference type="NCBIfam" id="NF045515">
    <property type="entry name" value="Glp_gephyrin"/>
    <property type="match status" value="1"/>
</dbReference>
<dbReference type="InterPro" id="IPR008284">
    <property type="entry name" value="MoCF_biosynth_CS"/>
</dbReference>
<dbReference type="NCBIfam" id="TIGR00177">
    <property type="entry name" value="molyb_syn"/>
    <property type="match status" value="1"/>
</dbReference>
<dbReference type="SUPFAM" id="SSF63867">
    <property type="entry name" value="MoeA C-terminal domain-like"/>
    <property type="match status" value="1"/>
</dbReference>
<evidence type="ECO:0000256" key="11">
    <source>
        <dbReference type="RuleBase" id="RU365090"/>
    </source>
</evidence>
<dbReference type="PANTHER" id="PTHR10192">
    <property type="entry name" value="MOLYBDOPTERIN BIOSYNTHESIS PROTEIN"/>
    <property type="match status" value="1"/>
</dbReference>
<dbReference type="InterPro" id="IPR001453">
    <property type="entry name" value="MoaB/Mog_dom"/>
</dbReference>
<dbReference type="FunFam" id="3.40.980.10:FF:000004">
    <property type="entry name" value="Molybdopterin molybdenumtransferase"/>
    <property type="match status" value="1"/>
</dbReference>
<evidence type="ECO:0000313" key="14">
    <source>
        <dbReference type="Proteomes" id="UP000004699"/>
    </source>
</evidence>
<proteinExistence type="inferred from homology"/>
<dbReference type="SMART" id="SM00852">
    <property type="entry name" value="MoCF_biosynth"/>
    <property type="match status" value="1"/>
</dbReference>
<dbReference type="AlphaFoldDB" id="B8KWJ5"/>
<dbReference type="InterPro" id="IPR036135">
    <property type="entry name" value="MoeA_linker/N_sf"/>
</dbReference>
<dbReference type="Gene3D" id="2.170.190.11">
    <property type="entry name" value="Molybdopterin biosynthesis moea protein, domain 3"/>
    <property type="match status" value="1"/>
</dbReference>
<comment type="cofactor">
    <cofactor evidence="1 11">
        <name>Mg(2+)</name>
        <dbReference type="ChEBI" id="CHEBI:18420"/>
    </cofactor>
</comment>
<dbReference type="Gene3D" id="3.90.105.10">
    <property type="entry name" value="Molybdopterin biosynthesis moea protein, domain 2"/>
    <property type="match status" value="1"/>
</dbReference>
<dbReference type="PANTHER" id="PTHR10192:SF5">
    <property type="entry name" value="GEPHYRIN"/>
    <property type="match status" value="1"/>
</dbReference>
<dbReference type="SUPFAM" id="SSF53218">
    <property type="entry name" value="Molybdenum cofactor biosynthesis proteins"/>
    <property type="match status" value="1"/>
</dbReference>
<evidence type="ECO:0000256" key="1">
    <source>
        <dbReference type="ARBA" id="ARBA00001946"/>
    </source>
</evidence>
<dbReference type="OrthoDB" id="9804758at2"/>
<dbReference type="RefSeq" id="WP_009020054.1">
    <property type="nucleotide sequence ID" value="NZ_DS999411.1"/>
</dbReference>
<dbReference type="EC" id="2.10.1.1" evidence="11"/>
<evidence type="ECO:0000256" key="2">
    <source>
        <dbReference type="ARBA" id="ARBA00002901"/>
    </source>
</evidence>
<keyword evidence="7 11" id="KW-0479">Metal-binding</keyword>
<evidence type="ECO:0000256" key="7">
    <source>
        <dbReference type="ARBA" id="ARBA00022723"/>
    </source>
</evidence>
<dbReference type="GO" id="GO:0061599">
    <property type="term" value="F:molybdopterin molybdotransferase activity"/>
    <property type="evidence" value="ECO:0007669"/>
    <property type="project" value="UniProtKB-UniRule"/>
</dbReference>
<dbReference type="STRING" id="565045.NOR51B_1253"/>
<keyword evidence="9 11" id="KW-0501">Molybdenum cofactor biosynthesis</keyword>
<name>B8KWJ5_9GAMM</name>
<evidence type="ECO:0000259" key="12">
    <source>
        <dbReference type="SMART" id="SM00852"/>
    </source>
</evidence>
<dbReference type="GO" id="GO:0005829">
    <property type="term" value="C:cytosol"/>
    <property type="evidence" value="ECO:0007669"/>
    <property type="project" value="TreeGrafter"/>
</dbReference>
<comment type="similarity">
    <text evidence="4 11">Belongs to the MoeA family.</text>
</comment>
<dbReference type="Gene3D" id="3.40.980.10">
    <property type="entry name" value="MoaB/Mog-like domain"/>
    <property type="match status" value="1"/>
</dbReference>
<dbReference type="InterPro" id="IPR038987">
    <property type="entry name" value="MoeA-like"/>
</dbReference>
<dbReference type="InterPro" id="IPR005110">
    <property type="entry name" value="MoeA_linker/N"/>
</dbReference>
<accession>B8KWJ5</accession>
<protein>
    <recommendedName>
        <fullName evidence="11">Molybdopterin molybdenumtransferase</fullName>
        <ecNumber evidence="11">2.10.1.1</ecNumber>
    </recommendedName>
</protein>
<dbReference type="InterPro" id="IPR036688">
    <property type="entry name" value="MoeA_C_domain_IV_sf"/>
</dbReference>